<dbReference type="EMBL" id="VBOZ01000031">
    <property type="protein sequence ID" value="TMQ63449.1"/>
    <property type="molecule type" value="Genomic_DNA"/>
</dbReference>
<dbReference type="InterPro" id="IPR025943">
    <property type="entry name" value="Sigma_54_int_dom_ATP-bd_2"/>
</dbReference>
<evidence type="ECO:0000313" key="10">
    <source>
        <dbReference type="Proteomes" id="UP000317691"/>
    </source>
</evidence>
<dbReference type="GO" id="GO:0005524">
    <property type="term" value="F:ATP binding"/>
    <property type="evidence" value="ECO:0007669"/>
    <property type="project" value="UniProtKB-KW"/>
</dbReference>
<dbReference type="GO" id="GO:0006355">
    <property type="term" value="P:regulation of DNA-templated transcription"/>
    <property type="evidence" value="ECO:0007669"/>
    <property type="project" value="InterPro"/>
</dbReference>
<dbReference type="Gene3D" id="3.40.50.300">
    <property type="entry name" value="P-loop containing nucleotide triphosphate hydrolases"/>
    <property type="match status" value="1"/>
</dbReference>
<evidence type="ECO:0000256" key="1">
    <source>
        <dbReference type="ARBA" id="ARBA00022741"/>
    </source>
</evidence>
<dbReference type="InterPro" id="IPR003018">
    <property type="entry name" value="GAF"/>
</dbReference>
<dbReference type="InterPro" id="IPR025662">
    <property type="entry name" value="Sigma_54_int_dom_ATP-bd_1"/>
</dbReference>
<accession>A0A538TIL8</accession>
<dbReference type="FunFam" id="3.40.50.300:FF:000006">
    <property type="entry name" value="DNA-binding transcriptional regulator NtrC"/>
    <property type="match status" value="1"/>
</dbReference>
<dbReference type="InterPro" id="IPR002078">
    <property type="entry name" value="Sigma_54_int"/>
</dbReference>
<dbReference type="InterPro" id="IPR027417">
    <property type="entry name" value="P-loop_NTPase"/>
</dbReference>
<name>A0A538TIL8_UNCEI</name>
<dbReference type="PRINTS" id="PR01590">
    <property type="entry name" value="HTHFIS"/>
</dbReference>
<dbReference type="SMART" id="SM00382">
    <property type="entry name" value="AAA"/>
    <property type="match status" value="1"/>
</dbReference>
<dbReference type="PROSITE" id="PS00676">
    <property type="entry name" value="SIGMA54_INTERACT_2"/>
    <property type="match status" value="1"/>
</dbReference>
<dbReference type="Pfam" id="PF02954">
    <property type="entry name" value="HTH_8"/>
    <property type="match status" value="1"/>
</dbReference>
<evidence type="ECO:0000259" key="8">
    <source>
        <dbReference type="PROSITE" id="PS50045"/>
    </source>
</evidence>
<dbReference type="Pfam" id="PF01590">
    <property type="entry name" value="GAF"/>
    <property type="match status" value="1"/>
</dbReference>
<dbReference type="SMART" id="SM00065">
    <property type="entry name" value="GAF"/>
    <property type="match status" value="1"/>
</dbReference>
<evidence type="ECO:0000256" key="5">
    <source>
        <dbReference type="ARBA" id="ARBA00023163"/>
    </source>
</evidence>
<evidence type="ECO:0000256" key="4">
    <source>
        <dbReference type="ARBA" id="ARBA00023125"/>
    </source>
</evidence>
<dbReference type="InterPro" id="IPR058031">
    <property type="entry name" value="AAA_lid_NorR"/>
</dbReference>
<keyword evidence="3" id="KW-0805">Transcription regulation</keyword>
<keyword evidence="6" id="KW-0175">Coiled coil</keyword>
<dbReference type="SUPFAM" id="SSF46689">
    <property type="entry name" value="Homeodomain-like"/>
    <property type="match status" value="1"/>
</dbReference>
<evidence type="ECO:0000256" key="2">
    <source>
        <dbReference type="ARBA" id="ARBA00022840"/>
    </source>
</evidence>
<dbReference type="Pfam" id="PF25601">
    <property type="entry name" value="AAA_lid_14"/>
    <property type="match status" value="1"/>
</dbReference>
<dbReference type="SUPFAM" id="SSF55781">
    <property type="entry name" value="GAF domain-like"/>
    <property type="match status" value="1"/>
</dbReference>
<keyword evidence="1" id="KW-0547">Nucleotide-binding</keyword>
<feature type="coiled-coil region" evidence="6">
    <location>
        <begin position="211"/>
        <end position="238"/>
    </location>
</feature>
<dbReference type="InterPro" id="IPR003593">
    <property type="entry name" value="AAA+_ATPase"/>
</dbReference>
<dbReference type="InterPro" id="IPR009057">
    <property type="entry name" value="Homeodomain-like_sf"/>
</dbReference>
<evidence type="ECO:0000256" key="6">
    <source>
        <dbReference type="SAM" id="Coils"/>
    </source>
</evidence>
<evidence type="ECO:0000256" key="3">
    <source>
        <dbReference type="ARBA" id="ARBA00023015"/>
    </source>
</evidence>
<feature type="domain" description="Sigma-54 factor interaction" evidence="8">
    <location>
        <begin position="245"/>
        <end position="474"/>
    </location>
</feature>
<comment type="caution">
    <text evidence="9">The sequence shown here is derived from an EMBL/GenBank/DDBJ whole genome shotgun (WGS) entry which is preliminary data.</text>
</comment>
<organism evidence="9 10">
    <name type="scientific">Eiseniibacteriota bacterium</name>
    <dbReference type="NCBI Taxonomy" id="2212470"/>
    <lineage>
        <taxon>Bacteria</taxon>
        <taxon>Candidatus Eiseniibacteriota</taxon>
    </lineage>
</organism>
<proteinExistence type="predicted"/>
<dbReference type="CDD" id="cd00009">
    <property type="entry name" value="AAA"/>
    <property type="match status" value="1"/>
</dbReference>
<dbReference type="InterPro" id="IPR029016">
    <property type="entry name" value="GAF-like_dom_sf"/>
</dbReference>
<dbReference type="GO" id="GO:0043565">
    <property type="term" value="F:sequence-specific DNA binding"/>
    <property type="evidence" value="ECO:0007669"/>
    <property type="project" value="InterPro"/>
</dbReference>
<keyword evidence="4" id="KW-0238">DNA-binding</keyword>
<dbReference type="Gene3D" id="1.10.8.60">
    <property type="match status" value="1"/>
</dbReference>
<dbReference type="PROSITE" id="PS50045">
    <property type="entry name" value="SIGMA54_INTERACT_4"/>
    <property type="match status" value="1"/>
</dbReference>
<evidence type="ECO:0000256" key="7">
    <source>
        <dbReference type="SAM" id="MobiDB-lite"/>
    </source>
</evidence>
<dbReference type="Gene3D" id="3.30.450.40">
    <property type="match status" value="1"/>
</dbReference>
<reference evidence="9 10" key="1">
    <citation type="journal article" date="2019" name="Nat. Microbiol.">
        <title>Mediterranean grassland soil C-N compound turnover is dependent on rainfall and depth, and is mediated by genomically divergent microorganisms.</title>
        <authorList>
            <person name="Diamond S."/>
            <person name="Andeer P.F."/>
            <person name="Li Z."/>
            <person name="Crits-Christoph A."/>
            <person name="Burstein D."/>
            <person name="Anantharaman K."/>
            <person name="Lane K.R."/>
            <person name="Thomas B.C."/>
            <person name="Pan C."/>
            <person name="Northen T.R."/>
            <person name="Banfield J.F."/>
        </authorList>
    </citation>
    <scope>NUCLEOTIDE SEQUENCE [LARGE SCALE GENOMIC DNA]</scope>
    <source>
        <strain evidence="9">WS_9</strain>
    </source>
</reference>
<feature type="region of interest" description="Disordered" evidence="7">
    <location>
        <begin position="1"/>
        <end position="23"/>
    </location>
</feature>
<dbReference type="AlphaFoldDB" id="A0A538TIL8"/>
<evidence type="ECO:0000313" key="9">
    <source>
        <dbReference type="EMBL" id="TMQ63449.1"/>
    </source>
</evidence>
<gene>
    <name evidence="9" type="ORF">E6K79_10245</name>
</gene>
<dbReference type="PROSITE" id="PS00675">
    <property type="entry name" value="SIGMA54_INTERACT_1"/>
    <property type="match status" value="1"/>
</dbReference>
<dbReference type="InterPro" id="IPR002197">
    <property type="entry name" value="HTH_Fis"/>
</dbReference>
<dbReference type="Proteomes" id="UP000317691">
    <property type="component" value="Unassembled WGS sequence"/>
</dbReference>
<protein>
    <submittedName>
        <fullName evidence="9">Sigma-54-dependent Fis family transcriptional regulator</fullName>
    </submittedName>
</protein>
<dbReference type="Gene3D" id="1.10.10.60">
    <property type="entry name" value="Homeodomain-like"/>
    <property type="match status" value="1"/>
</dbReference>
<keyword evidence="5" id="KW-0804">Transcription</keyword>
<keyword evidence="2" id="KW-0067">ATP-binding</keyword>
<dbReference type="SUPFAM" id="SSF52540">
    <property type="entry name" value="P-loop containing nucleoside triphosphate hydrolases"/>
    <property type="match status" value="1"/>
</dbReference>
<dbReference type="Pfam" id="PF00158">
    <property type="entry name" value="Sigma54_activat"/>
    <property type="match status" value="1"/>
</dbReference>
<dbReference type="PANTHER" id="PTHR32071">
    <property type="entry name" value="TRANSCRIPTIONAL REGULATORY PROTEIN"/>
    <property type="match status" value="1"/>
</dbReference>
<dbReference type="PANTHER" id="PTHR32071:SF113">
    <property type="entry name" value="ALGINATE BIOSYNTHESIS TRANSCRIPTIONAL REGULATORY PROTEIN ALGB"/>
    <property type="match status" value="1"/>
</dbReference>
<sequence length="560" mass="62735">MSQSSDPLHDKDPAVPDLPELDPLERLSRGLTQWERELLAQPRSPSRPRASTDLERVNHVLQASRQVSGTLDLNELLVRIVDSVVQIAGSDRGFLMLMREDGKLHFEIARSRDQSTLPPEEFQISWSVAEEAAHRRETVWVPDAVGSSLFQDRKSVRELSLRTVVALPILNAGRVLGVLYVDSHSIAHEFTPEDIAILEGFAAQVAVALENARLHEQLKDSKNRLEIENLNLRRALKEESRYGLLVGRSPKMLRVIELLERVIPSQVSVLIQGETGTGKELIARAIHLNGPRRDNNFIAVNCGALPENLLESELFGYRKGAFTGAAEDRVGLFEAADGGTLFLDEVGEMPGTLQVKLLRVLQDSQIRRVGDTVSRRVDFRLVTATNRDLKAEVDAGRFRQDLFYRLNVVPITLPPLRERGEDVLLLAQHFLEFFAKQQTKEIRGLTSESRELLLRHPWLGNVRELENAMARAVALSDNGAMIEPALFGLGPPVTRRWDGQHTLRETLDAVEAETIREALRQCDSNVSRAARALGVSRQHLHNRMNAHGIRRSRILSESAG</sequence>